<name>A0A8S5TR55_9CAUD</name>
<sequence length="90" mass="10431">MSREKRIMEITPGRMIPGGRMTECFESQGHSCPYCQGNGYHWQEDEYQERYKKECPICKGSGKLDAVIEVEWKAREKVKPELMKGDSNEA</sequence>
<accession>A0A8S5TR55</accession>
<dbReference type="SUPFAM" id="SSF57938">
    <property type="entry name" value="DnaJ/Hsp40 cysteine-rich domain"/>
    <property type="match status" value="1"/>
</dbReference>
<proteinExistence type="predicted"/>
<evidence type="ECO:0000313" key="1">
    <source>
        <dbReference type="EMBL" id="DAF84677.1"/>
    </source>
</evidence>
<organism evidence="1">
    <name type="scientific">Myoviridae sp. ctLEM34</name>
    <dbReference type="NCBI Taxonomy" id="2825082"/>
    <lineage>
        <taxon>Viruses</taxon>
        <taxon>Duplodnaviria</taxon>
        <taxon>Heunggongvirae</taxon>
        <taxon>Uroviricota</taxon>
        <taxon>Caudoviricetes</taxon>
    </lineage>
</organism>
<dbReference type="InterPro" id="IPR036410">
    <property type="entry name" value="HSP_DnaJ_Cys-rich_dom_sf"/>
</dbReference>
<dbReference type="EMBL" id="BK015907">
    <property type="protein sequence ID" value="DAF84677.1"/>
    <property type="molecule type" value="Genomic_DNA"/>
</dbReference>
<reference evidence="1" key="1">
    <citation type="journal article" date="2021" name="Proc. Natl. Acad. Sci. U.S.A.">
        <title>A Catalog of Tens of Thousands of Viruses from Human Metagenomes Reveals Hidden Associations with Chronic Diseases.</title>
        <authorList>
            <person name="Tisza M.J."/>
            <person name="Buck C.B."/>
        </authorList>
    </citation>
    <scope>NUCLEOTIDE SEQUENCE</scope>
    <source>
        <strain evidence="1">CtLEM34</strain>
    </source>
</reference>
<protein>
    <submittedName>
        <fullName evidence="1">Transcription attenuation protein</fullName>
    </submittedName>
</protein>
<dbReference type="Gene3D" id="6.20.20.10">
    <property type="match status" value="1"/>
</dbReference>